<proteinExistence type="predicted"/>
<protein>
    <recommendedName>
        <fullName evidence="3">VWFA domain-containing protein</fullName>
    </recommendedName>
</protein>
<evidence type="ECO:0008006" key="3">
    <source>
        <dbReference type="Google" id="ProtNLM"/>
    </source>
</evidence>
<dbReference type="STRING" id="1280953.HOC_20818"/>
<sequence>NLANPDDVRIAMTTYDTAVNAGTYFKAVTNKNEKRTISATYCSKYRGNGTCKKWKTATTYVDSSCVQERVGSQAFTDADPGPNAWLEARDPEYVYDSYRRRWSWTSIPDCNDFGPLPLTHNKSALKSYINSLDDYGSTAGHMGVAWGWYLLAPTWNSVWPTGSNALPYDEPDAAKAMIMMTDGEFNKYFSSGQGDSFDQAKKQCDAAKEKGVVIYTVAFKAPKQGRDILSYCASSSD</sequence>
<dbReference type="AlphaFoldDB" id="A0A059G0T3"/>
<dbReference type="eggNOG" id="COG2304">
    <property type="taxonomic scope" value="Bacteria"/>
</dbReference>
<name>A0A059G0T3_9PROT</name>
<gene>
    <name evidence="1" type="ORF">HOC_20818</name>
</gene>
<feature type="non-terminal residue" evidence="1">
    <location>
        <position position="237"/>
    </location>
</feature>
<dbReference type="eggNOG" id="COG4961">
    <property type="taxonomic scope" value="Bacteria"/>
</dbReference>
<comment type="caution">
    <text evidence="1">The sequence shown here is derived from an EMBL/GenBank/DDBJ whole genome shotgun (WGS) entry which is preliminary data.</text>
</comment>
<feature type="non-terminal residue" evidence="1">
    <location>
        <position position="1"/>
    </location>
</feature>
<reference evidence="1 2" key="1">
    <citation type="journal article" date="2014" name="Antonie Van Leeuwenhoek">
        <title>Hyphomonas beringensis sp. nov. and Hyphomonas chukchiensis sp. nov., isolated from surface seawater of the Bering Sea and Chukchi Sea.</title>
        <authorList>
            <person name="Li C."/>
            <person name="Lai Q."/>
            <person name="Li G."/>
            <person name="Dong C."/>
            <person name="Wang J."/>
            <person name="Liao Y."/>
            <person name="Shao Z."/>
        </authorList>
    </citation>
    <scope>NUCLEOTIDE SEQUENCE [LARGE SCALE GENOMIC DNA]</scope>
    <source>
        <strain evidence="1 2">SCH89</strain>
    </source>
</reference>
<dbReference type="InterPro" id="IPR036465">
    <property type="entry name" value="vWFA_dom_sf"/>
</dbReference>
<keyword evidence="2" id="KW-1185">Reference proteome</keyword>
<organism evidence="1 2">
    <name type="scientific">Hyphomonas oceanitis SCH89</name>
    <dbReference type="NCBI Taxonomy" id="1280953"/>
    <lineage>
        <taxon>Bacteria</taxon>
        <taxon>Pseudomonadati</taxon>
        <taxon>Pseudomonadota</taxon>
        <taxon>Alphaproteobacteria</taxon>
        <taxon>Hyphomonadales</taxon>
        <taxon>Hyphomonadaceae</taxon>
        <taxon>Hyphomonas</taxon>
    </lineage>
</organism>
<dbReference type="SUPFAM" id="SSF53300">
    <property type="entry name" value="vWA-like"/>
    <property type="match status" value="1"/>
</dbReference>
<dbReference type="EMBL" id="ARYL01000147">
    <property type="protein sequence ID" value="KCZ96620.1"/>
    <property type="molecule type" value="Genomic_DNA"/>
</dbReference>
<evidence type="ECO:0000313" key="1">
    <source>
        <dbReference type="EMBL" id="KCZ96620.1"/>
    </source>
</evidence>
<dbReference type="Gene3D" id="3.40.50.410">
    <property type="entry name" value="von Willebrand factor, type A domain"/>
    <property type="match status" value="1"/>
</dbReference>
<dbReference type="Proteomes" id="UP000024942">
    <property type="component" value="Unassembled WGS sequence"/>
</dbReference>
<accession>A0A059G0T3</accession>
<evidence type="ECO:0000313" key="2">
    <source>
        <dbReference type="Proteomes" id="UP000024942"/>
    </source>
</evidence>